<dbReference type="RefSeq" id="WP_196992916.1">
    <property type="nucleotide sequence ID" value="NZ_JADWYR010000007.1"/>
</dbReference>
<gene>
    <name evidence="2" type="ORF">I5907_21440</name>
</gene>
<dbReference type="Proteomes" id="UP000628448">
    <property type="component" value="Unassembled WGS sequence"/>
</dbReference>
<feature type="active site" description="Nucleophile" evidence="1">
    <location>
        <position position="179"/>
    </location>
</feature>
<dbReference type="EMBL" id="JADWYR010000007">
    <property type="protein sequence ID" value="MBG9378811.1"/>
    <property type="molecule type" value="Genomic_DNA"/>
</dbReference>
<evidence type="ECO:0000313" key="3">
    <source>
        <dbReference type="Proteomes" id="UP000628448"/>
    </source>
</evidence>
<dbReference type="PROSITE" id="PS51257">
    <property type="entry name" value="PROKAR_LIPOPROTEIN"/>
    <property type="match status" value="1"/>
</dbReference>
<keyword evidence="3" id="KW-1185">Reference proteome</keyword>
<protein>
    <submittedName>
        <fullName evidence="2">Uncharacterized protein</fullName>
    </submittedName>
</protein>
<dbReference type="AlphaFoldDB" id="A0A931H0M7"/>
<accession>A0A931H0M7</accession>
<proteinExistence type="predicted"/>
<dbReference type="InterPro" id="IPR031158">
    <property type="entry name" value="GH10_AS"/>
</dbReference>
<sequence>MDKILRSLSLFLPLSILTLVSCKTNDSVDTKNVFEKASKNDSLSYYFPSILNDTVERRNPNYRDFEQKWYSSSLYSFKEPILYTKSDSITIYRLLWLRSFHKPVCFSIKEFNGNYFLNAKTLDRQPAFYPEIEGKGKDENGKWILDTIQKADRFALIDFDTINVLTSGQWSAIENYITELDFWSSPVADPDDDNSTDGSNWVLEGRRNGKYHFINRRNARGDLKNFAKELNKWSGLNIKDDSFY</sequence>
<organism evidence="2 3">
    <name type="scientific">Panacibacter microcysteis</name>
    <dbReference type="NCBI Taxonomy" id="2793269"/>
    <lineage>
        <taxon>Bacteria</taxon>
        <taxon>Pseudomonadati</taxon>
        <taxon>Bacteroidota</taxon>
        <taxon>Chitinophagia</taxon>
        <taxon>Chitinophagales</taxon>
        <taxon>Chitinophagaceae</taxon>
        <taxon>Panacibacter</taxon>
    </lineage>
</organism>
<name>A0A931H0M7_9BACT</name>
<dbReference type="PROSITE" id="PS00591">
    <property type="entry name" value="GH10_1"/>
    <property type="match status" value="1"/>
</dbReference>
<evidence type="ECO:0000313" key="2">
    <source>
        <dbReference type="EMBL" id="MBG9378811.1"/>
    </source>
</evidence>
<reference evidence="2" key="1">
    <citation type="submission" date="2020-11" db="EMBL/GenBank/DDBJ databases">
        <title>Bacterial whole genome sequence for Panacibacter sp. DH6.</title>
        <authorList>
            <person name="Le V."/>
            <person name="Ko S."/>
            <person name="Ahn C.-Y."/>
            <person name="Oh H.-M."/>
        </authorList>
    </citation>
    <scope>NUCLEOTIDE SEQUENCE</scope>
    <source>
        <strain evidence="2">DH6</strain>
    </source>
</reference>
<comment type="caution">
    <text evidence="2">The sequence shown here is derived from an EMBL/GenBank/DDBJ whole genome shotgun (WGS) entry which is preliminary data.</text>
</comment>
<evidence type="ECO:0000256" key="1">
    <source>
        <dbReference type="PROSITE-ProRule" id="PRU10061"/>
    </source>
</evidence>